<name>A0A2K2ANW1_POPTR</name>
<accession>A0A2K2ANW1</accession>
<dbReference type="AlphaFoldDB" id="A0A2K2ANW1"/>
<keyword evidence="2" id="KW-1185">Reference proteome</keyword>
<protein>
    <submittedName>
        <fullName evidence="1">Uncharacterized protein</fullName>
    </submittedName>
</protein>
<dbReference type="Proteomes" id="UP000006729">
    <property type="component" value="Chromosome 4"/>
</dbReference>
<sequence>MELLVCGRWLKETAVACCRRSVAVEETEGAEDPLKWRSWVSVGCSLCEEGRQRGTGGVVEGRKDGAGLRKKWRPPGGCVRLREGSRKLVSAGLWKWPAVSG</sequence>
<reference evidence="1 2" key="1">
    <citation type="journal article" date="2006" name="Science">
        <title>The genome of black cottonwood, Populus trichocarpa (Torr. &amp; Gray).</title>
        <authorList>
            <person name="Tuskan G.A."/>
            <person name="Difazio S."/>
            <person name="Jansson S."/>
            <person name="Bohlmann J."/>
            <person name="Grigoriev I."/>
            <person name="Hellsten U."/>
            <person name="Putnam N."/>
            <person name="Ralph S."/>
            <person name="Rombauts S."/>
            <person name="Salamov A."/>
            <person name="Schein J."/>
            <person name="Sterck L."/>
            <person name="Aerts A."/>
            <person name="Bhalerao R.R."/>
            <person name="Bhalerao R.P."/>
            <person name="Blaudez D."/>
            <person name="Boerjan W."/>
            <person name="Brun A."/>
            <person name="Brunner A."/>
            <person name="Busov V."/>
            <person name="Campbell M."/>
            <person name="Carlson J."/>
            <person name="Chalot M."/>
            <person name="Chapman J."/>
            <person name="Chen G.L."/>
            <person name="Cooper D."/>
            <person name="Coutinho P.M."/>
            <person name="Couturier J."/>
            <person name="Covert S."/>
            <person name="Cronk Q."/>
            <person name="Cunningham R."/>
            <person name="Davis J."/>
            <person name="Degroeve S."/>
            <person name="Dejardin A."/>
            <person name="Depamphilis C."/>
            <person name="Detter J."/>
            <person name="Dirks B."/>
            <person name="Dubchak I."/>
            <person name="Duplessis S."/>
            <person name="Ehlting J."/>
            <person name="Ellis B."/>
            <person name="Gendler K."/>
            <person name="Goodstein D."/>
            <person name="Gribskov M."/>
            <person name="Grimwood J."/>
            <person name="Groover A."/>
            <person name="Gunter L."/>
            <person name="Hamberger B."/>
            <person name="Heinze B."/>
            <person name="Helariutta Y."/>
            <person name="Henrissat B."/>
            <person name="Holligan D."/>
            <person name="Holt R."/>
            <person name="Huang W."/>
            <person name="Islam-Faridi N."/>
            <person name="Jones S."/>
            <person name="Jones-Rhoades M."/>
            <person name="Jorgensen R."/>
            <person name="Joshi C."/>
            <person name="Kangasjarvi J."/>
            <person name="Karlsson J."/>
            <person name="Kelleher C."/>
            <person name="Kirkpatrick R."/>
            <person name="Kirst M."/>
            <person name="Kohler A."/>
            <person name="Kalluri U."/>
            <person name="Larimer F."/>
            <person name="Leebens-Mack J."/>
            <person name="Leple J.C."/>
            <person name="Locascio P."/>
            <person name="Lou Y."/>
            <person name="Lucas S."/>
            <person name="Martin F."/>
            <person name="Montanini B."/>
            <person name="Napoli C."/>
            <person name="Nelson D.R."/>
            <person name="Nelson C."/>
            <person name="Nieminen K."/>
            <person name="Nilsson O."/>
            <person name="Pereda V."/>
            <person name="Peter G."/>
            <person name="Philippe R."/>
            <person name="Pilate G."/>
            <person name="Poliakov A."/>
            <person name="Razumovskaya J."/>
            <person name="Richardson P."/>
            <person name="Rinaldi C."/>
            <person name="Ritland K."/>
            <person name="Rouze P."/>
            <person name="Ryaboy D."/>
            <person name="Schmutz J."/>
            <person name="Schrader J."/>
            <person name="Segerman B."/>
            <person name="Shin H."/>
            <person name="Siddiqui A."/>
            <person name="Sterky F."/>
            <person name="Terry A."/>
            <person name="Tsai C.J."/>
            <person name="Uberbacher E."/>
            <person name="Unneberg P."/>
            <person name="Vahala J."/>
            <person name="Wall K."/>
            <person name="Wessler S."/>
            <person name="Yang G."/>
            <person name="Yin T."/>
            <person name="Douglas C."/>
            <person name="Marra M."/>
            <person name="Sandberg G."/>
            <person name="Van de Peer Y."/>
            <person name="Rokhsar D."/>
        </authorList>
    </citation>
    <scope>NUCLEOTIDE SEQUENCE [LARGE SCALE GENOMIC DNA]</scope>
    <source>
        <strain evidence="2">cv. Nisqually</strain>
    </source>
</reference>
<dbReference type="InParanoid" id="A0A2K2ANW1"/>
<dbReference type="EMBL" id="CM009293">
    <property type="protein sequence ID" value="PNT39218.1"/>
    <property type="molecule type" value="Genomic_DNA"/>
</dbReference>
<evidence type="ECO:0000313" key="2">
    <source>
        <dbReference type="Proteomes" id="UP000006729"/>
    </source>
</evidence>
<evidence type="ECO:0000313" key="1">
    <source>
        <dbReference type="EMBL" id="PNT39218.1"/>
    </source>
</evidence>
<proteinExistence type="predicted"/>
<organism evidence="1 2">
    <name type="scientific">Populus trichocarpa</name>
    <name type="common">Western balsam poplar</name>
    <name type="synonym">Populus balsamifera subsp. trichocarpa</name>
    <dbReference type="NCBI Taxonomy" id="3694"/>
    <lineage>
        <taxon>Eukaryota</taxon>
        <taxon>Viridiplantae</taxon>
        <taxon>Streptophyta</taxon>
        <taxon>Embryophyta</taxon>
        <taxon>Tracheophyta</taxon>
        <taxon>Spermatophyta</taxon>
        <taxon>Magnoliopsida</taxon>
        <taxon>eudicotyledons</taxon>
        <taxon>Gunneridae</taxon>
        <taxon>Pentapetalae</taxon>
        <taxon>rosids</taxon>
        <taxon>fabids</taxon>
        <taxon>Malpighiales</taxon>
        <taxon>Salicaceae</taxon>
        <taxon>Saliceae</taxon>
        <taxon>Populus</taxon>
    </lineage>
</organism>
<gene>
    <name evidence="1" type="ORF">POPTR_004G025000</name>
</gene>